<dbReference type="Gramene" id="rna5543">
    <property type="protein sequence ID" value="RHN81494.1"/>
    <property type="gene ID" value="gene5543"/>
</dbReference>
<dbReference type="Pfam" id="PF08646">
    <property type="entry name" value="Rep_fac-A_C"/>
    <property type="match status" value="1"/>
</dbReference>
<dbReference type="Proteomes" id="UP000265566">
    <property type="component" value="Chromosome 1"/>
</dbReference>
<proteinExistence type="predicted"/>
<dbReference type="InterPro" id="IPR012340">
    <property type="entry name" value="NA-bd_OB-fold"/>
</dbReference>
<accession>A0A396JW27</accession>
<dbReference type="EMBL" id="PSQE01000001">
    <property type="protein sequence ID" value="RHN81494.1"/>
    <property type="molecule type" value="Genomic_DNA"/>
</dbReference>
<sequence length="88" mass="9994">MMVIRVSDASGEAYISTFNEEAGKIIGCSTDDLRSQGESLSNEIEANYLDDEKKQTSWLVVPVETKFLLKDISKMEMLFLLSFNYVFI</sequence>
<evidence type="ECO:0000313" key="2">
    <source>
        <dbReference type="EMBL" id="RHN81494.1"/>
    </source>
</evidence>
<dbReference type="InterPro" id="IPR013955">
    <property type="entry name" value="Rep_factor-A_C"/>
</dbReference>
<comment type="caution">
    <text evidence="2">The sequence shown here is derived from an EMBL/GenBank/DDBJ whole genome shotgun (WGS) entry which is preliminary data.</text>
</comment>
<feature type="domain" description="Replication factor A C-terminal" evidence="1">
    <location>
        <begin position="1"/>
        <end position="46"/>
    </location>
</feature>
<protein>
    <recommendedName>
        <fullName evidence="1">Replication factor A C-terminal domain-containing protein</fullName>
    </recommendedName>
</protein>
<reference evidence="2" key="1">
    <citation type="journal article" date="2018" name="Nat. Plants">
        <title>Whole-genome landscape of Medicago truncatula symbiotic genes.</title>
        <authorList>
            <person name="Pecrix Y."/>
            <person name="Gamas P."/>
            <person name="Carrere S."/>
        </authorList>
    </citation>
    <scope>NUCLEOTIDE SEQUENCE</scope>
    <source>
        <tissue evidence="2">Leaves</tissue>
    </source>
</reference>
<gene>
    <name evidence="2" type="ORF">MtrunA17_Chr1g0199721</name>
</gene>
<name>A0A396JW27_MEDTR</name>
<evidence type="ECO:0000259" key="1">
    <source>
        <dbReference type="Pfam" id="PF08646"/>
    </source>
</evidence>
<dbReference type="AlphaFoldDB" id="A0A396JW27"/>
<organism evidence="2">
    <name type="scientific">Medicago truncatula</name>
    <name type="common">Barrel medic</name>
    <name type="synonym">Medicago tribuloides</name>
    <dbReference type="NCBI Taxonomy" id="3880"/>
    <lineage>
        <taxon>Eukaryota</taxon>
        <taxon>Viridiplantae</taxon>
        <taxon>Streptophyta</taxon>
        <taxon>Embryophyta</taxon>
        <taxon>Tracheophyta</taxon>
        <taxon>Spermatophyta</taxon>
        <taxon>Magnoliopsida</taxon>
        <taxon>eudicotyledons</taxon>
        <taxon>Gunneridae</taxon>
        <taxon>Pentapetalae</taxon>
        <taxon>rosids</taxon>
        <taxon>fabids</taxon>
        <taxon>Fabales</taxon>
        <taxon>Fabaceae</taxon>
        <taxon>Papilionoideae</taxon>
        <taxon>50 kb inversion clade</taxon>
        <taxon>NPAAA clade</taxon>
        <taxon>Hologalegina</taxon>
        <taxon>IRL clade</taxon>
        <taxon>Trifolieae</taxon>
        <taxon>Medicago</taxon>
    </lineage>
</organism>
<dbReference type="Gene3D" id="2.40.50.140">
    <property type="entry name" value="Nucleic acid-binding proteins"/>
    <property type="match status" value="1"/>
</dbReference>